<feature type="transmembrane region" description="Helical" evidence="1">
    <location>
        <begin position="436"/>
        <end position="457"/>
    </location>
</feature>
<feature type="transmembrane region" description="Helical" evidence="1">
    <location>
        <begin position="1001"/>
        <end position="1021"/>
    </location>
</feature>
<feature type="transmembrane region" description="Helical" evidence="1">
    <location>
        <begin position="358"/>
        <end position="378"/>
    </location>
</feature>
<dbReference type="InterPro" id="IPR027463">
    <property type="entry name" value="AcrB_DN_DC_subdom"/>
</dbReference>
<dbReference type="RefSeq" id="WP_176064584.1">
    <property type="nucleotide sequence ID" value="NZ_BJTG01000004.1"/>
</dbReference>
<dbReference type="InterPro" id="IPR001036">
    <property type="entry name" value="Acrflvin-R"/>
</dbReference>
<feature type="transmembrane region" description="Helical" evidence="1">
    <location>
        <begin position="953"/>
        <end position="974"/>
    </location>
</feature>
<feature type="transmembrane region" description="Helical" evidence="1">
    <location>
        <begin position="463"/>
        <end position="482"/>
    </location>
</feature>
<dbReference type="Gene3D" id="3.30.70.1320">
    <property type="entry name" value="Multidrug efflux transporter AcrB pore domain like"/>
    <property type="match status" value="1"/>
</dbReference>
<dbReference type="SUPFAM" id="SSF82693">
    <property type="entry name" value="Multidrug efflux transporter AcrB pore domain, PN1, PN2, PC1 and PC2 subdomains"/>
    <property type="match status" value="2"/>
</dbReference>
<organism evidence="2 3">
    <name type="scientific">Anaeromyxobacter diazotrophicus</name>
    <dbReference type="NCBI Taxonomy" id="2590199"/>
    <lineage>
        <taxon>Bacteria</taxon>
        <taxon>Pseudomonadati</taxon>
        <taxon>Myxococcota</taxon>
        <taxon>Myxococcia</taxon>
        <taxon>Myxococcales</taxon>
        <taxon>Cystobacterineae</taxon>
        <taxon>Anaeromyxobacteraceae</taxon>
        <taxon>Anaeromyxobacter</taxon>
    </lineage>
</organism>
<dbReference type="SUPFAM" id="SSF82866">
    <property type="entry name" value="Multidrug efflux transporter AcrB transmembrane domain"/>
    <property type="match status" value="2"/>
</dbReference>
<dbReference type="Gene3D" id="3.30.70.1430">
    <property type="entry name" value="Multidrug efflux transporter AcrB pore domain"/>
    <property type="match status" value="2"/>
</dbReference>
<proteinExistence type="predicted"/>
<feature type="transmembrane region" description="Helical" evidence="1">
    <location>
        <begin position="12"/>
        <end position="30"/>
    </location>
</feature>
<dbReference type="PRINTS" id="PR00702">
    <property type="entry name" value="ACRIFLAVINRP"/>
</dbReference>
<protein>
    <submittedName>
        <fullName evidence="2">RND transporter</fullName>
    </submittedName>
</protein>
<feature type="transmembrane region" description="Helical" evidence="1">
    <location>
        <begin position="1033"/>
        <end position="1056"/>
    </location>
</feature>
<keyword evidence="3" id="KW-1185">Reference proteome</keyword>
<evidence type="ECO:0000313" key="3">
    <source>
        <dbReference type="Proteomes" id="UP000503640"/>
    </source>
</evidence>
<gene>
    <name evidence="2" type="ORF">AMYX_18360</name>
</gene>
<evidence type="ECO:0000256" key="1">
    <source>
        <dbReference type="SAM" id="Phobius"/>
    </source>
</evidence>
<dbReference type="SUPFAM" id="SSF82714">
    <property type="entry name" value="Multidrug efflux transporter AcrB TolC docking domain, DN and DC subdomains"/>
    <property type="match status" value="2"/>
</dbReference>
<dbReference type="Gene3D" id="3.30.70.1440">
    <property type="entry name" value="Multidrug efflux transporter AcrB pore domain"/>
    <property type="match status" value="1"/>
</dbReference>
<keyword evidence="1" id="KW-0472">Membrane</keyword>
<dbReference type="AlphaFoldDB" id="A0A7I9VL22"/>
<reference evidence="3" key="1">
    <citation type="journal article" date="2020" name="Appl. Environ. Microbiol.">
        <title>Diazotrophic Anaeromyxobacter Isolates from Soils.</title>
        <authorList>
            <person name="Masuda Y."/>
            <person name="Yamanaka H."/>
            <person name="Xu Z.X."/>
            <person name="Shiratori Y."/>
            <person name="Aono T."/>
            <person name="Amachi S."/>
            <person name="Senoo K."/>
            <person name="Itoh H."/>
        </authorList>
    </citation>
    <scope>NUCLEOTIDE SEQUENCE [LARGE SCALE GENOMIC DNA]</scope>
    <source>
        <strain evidence="3">R267</strain>
    </source>
</reference>
<feature type="transmembrane region" description="Helical" evidence="1">
    <location>
        <begin position="924"/>
        <end position="941"/>
    </location>
</feature>
<dbReference type="GO" id="GO:0005886">
    <property type="term" value="C:plasma membrane"/>
    <property type="evidence" value="ECO:0007669"/>
    <property type="project" value="TreeGrafter"/>
</dbReference>
<name>A0A7I9VL22_9BACT</name>
<evidence type="ECO:0000313" key="2">
    <source>
        <dbReference type="EMBL" id="GEJ57095.1"/>
    </source>
</evidence>
<keyword evidence="1" id="KW-0812">Transmembrane</keyword>
<dbReference type="PANTHER" id="PTHR32063:SF8">
    <property type="entry name" value="CATION EFFLUX PROTEIN"/>
    <property type="match status" value="1"/>
</dbReference>
<feature type="transmembrane region" description="Helical" evidence="1">
    <location>
        <begin position="894"/>
        <end position="917"/>
    </location>
</feature>
<feature type="transmembrane region" description="Helical" evidence="1">
    <location>
        <begin position="530"/>
        <end position="559"/>
    </location>
</feature>
<dbReference type="Gene3D" id="1.20.1640.10">
    <property type="entry name" value="Multidrug efflux transporter AcrB transmembrane domain"/>
    <property type="match status" value="2"/>
</dbReference>
<dbReference type="GO" id="GO:0042910">
    <property type="term" value="F:xenobiotic transmembrane transporter activity"/>
    <property type="evidence" value="ECO:0007669"/>
    <property type="project" value="TreeGrafter"/>
</dbReference>
<comment type="caution">
    <text evidence="2">The sequence shown here is derived from an EMBL/GenBank/DDBJ whole genome shotgun (WGS) entry which is preliminary data.</text>
</comment>
<dbReference type="Proteomes" id="UP000503640">
    <property type="component" value="Unassembled WGS sequence"/>
</dbReference>
<dbReference type="PANTHER" id="PTHR32063">
    <property type="match status" value="1"/>
</dbReference>
<dbReference type="EMBL" id="BJTG01000004">
    <property type="protein sequence ID" value="GEJ57095.1"/>
    <property type="molecule type" value="Genomic_DNA"/>
</dbReference>
<dbReference type="Gene3D" id="3.30.2090.10">
    <property type="entry name" value="Multidrug efflux transporter AcrB TolC docking domain, DN and DC subdomains"/>
    <property type="match status" value="2"/>
</dbReference>
<keyword evidence="1" id="KW-1133">Transmembrane helix</keyword>
<accession>A0A7I9VL22</accession>
<sequence>MWLVRLALRRPYTIATLCLAIALFGALSLARLRVDILPSVDIPVVVVVWAYPGLSADEMEKRVIYLTERAFSTTVGDIERIESQAIDGIGLVKVYFQPEVEIGGAIAQITAVGQTILRVMPPGMTPPTVLQFNASNVPVAQLTLGGRAGEQESFDYGLNVLRLKLFTIQGLATPAPFGGRQKQVMVDLDPERLAARGLSPQDVVNALTAGNVILPAGTARLGDTEYDVLLNGSPTRVGEFDELPLRQVEGRLVRLGDVSHVREGYAVQTNVVHVDGRRSTYLAILRKAGSSTLAVVDSVRELLPALQKTAPEGIELRLDFDQSTFVRAALHEVLREALLASALVSLMILFFLGSWRGMVIVCSSIPVAILVSVIGLFLTGHTLNVMTLGGLALAIGMLVDDATVEVENIHRNQGNRWPDGTPHSLTRVVMDSAQQIATPALAATLSICIVFFPVVLLTGPARFLFRPLALAVVLAMLASYALSRTLVPTLARLLMEKQHGRPDEGAGRLARASRRFNAWRDRQFDRLRDAYGAALAAVLAHRGLVLVAATVLLALSALLTRVVGLDFFPAVDTGQLRLHVRAAAGTRIEVTEQQVMAVEGAVRELAQGDVQGLVDNLGVPVSYNLGFVASSNAGGEDAEVRVSLRPGHRPTAALQDRLRAELPRRFPGVQFWFEPADVVSQVLSFGLPAQLEVEVAGHDTAAALRYAQAAIAEVRRVPGAADAHIAQVFDRPAIQVDVDRQQAQALGLSERDVAASLLTSLSSSSLTAPSFWVNPATGINYNVAVQTPLARLRDLGDLATTPLSAPSAAPQPASPADPGVGAPYLGSLSVLRPRTTTAYIAHDTVQPIVEVQFAASGRDLGAVASDVQRAIDRLKAPPGTTVKLRGQSEAMFQAFGRLGLGLFLAVALVYLLLVVLFQSWSDPLIILMAVPGALCGILWLLSVTGTTLNVESFMGAIMAVGIATSNSILLVSFANDFRAEAERDPGPLPAMLASGETRLRPVIMTALAMILGMLPMALGLGEGGEQNAPLGRAVIGGLLAATVTTLFLVPVVYTFVRRKPPHKHVLDVRFEGELRDPGAGGPAPAHG</sequence>
<dbReference type="Pfam" id="PF00873">
    <property type="entry name" value="ACR_tran"/>
    <property type="match status" value="1"/>
</dbReference>